<evidence type="ECO:0000256" key="15">
    <source>
        <dbReference type="SAM" id="Phobius"/>
    </source>
</evidence>
<feature type="domain" description="Kringle" evidence="16">
    <location>
        <begin position="600"/>
        <end position="673"/>
    </location>
</feature>
<keyword evidence="9 15" id="KW-0472">Membrane</keyword>
<dbReference type="Gene3D" id="2.40.20.10">
    <property type="entry name" value="Plasminogen Kringle 4"/>
    <property type="match status" value="5"/>
</dbReference>
<dbReference type="PANTHER" id="PTHR24261:SF7">
    <property type="entry name" value="KRINGLE DOMAIN-CONTAINING PROTEIN"/>
    <property type="match status" value="1"/>
</dbReference>
<keyword evidence="8 14" id="KW-0406">Ion transport</keyword>
<keyword evidence="11 14" id="KW-0739">Sodium transport</keyword>
<dbReference type="InterPro" id="IPR038178">
    <property type="entry name" value="Kringle_sf"/>
</dbReference>
<comment type="caution">
    <text evidence="13">Lacks conserved residue(s) required for the propagation of feature annotation.</text>
</comment>
<dbReference type="PROSITE" id="PS00021">
    <property type="entry name" value="KRINGLE_1"/>
    <property type="match status" value="1"/>
</dbReference>
<protein>
    <recommendedName>
        <fullName evidence="16">Kringle domain-containing protein</fullName>
    </recommendedName>
</protein>
<evidence type="ECO:0000256" key="11">
    <source>
        <dbReference type="ARBA" id="ARBA00023201"/>
    </source>
</evidence>
<evidence type="ECO:0000256" key="1">
    <source>
        <dbReference type="ARBA" id="ARBA00004141"/>
    </source>
</evidence>
<keyword evidence="10 13" id="KW-1015">Disulfide bond</keyword>
<accession>A0AAD9J8I0</accession>
<dbReference type="InterPro" id="IPR001873">
    <property type="entry name" value="ENaC"/>
</dbReference>
<comment type="subcellular location">
    <subcellularLocation>
        <location evidence="1">Membrane</location>
        <topology evidence="1">Multi-pass membrane protein</topology>
    </subcellularLocation>
</comment>
<name>A0AAD9J8I0_9ANNE</name>
<evidence type="ECO:0000259" key="16">
    <source>
        <dbReference type="PROSITE" id="PS50070"/>
    </source>
</evidence>
<proteinExistence type="inferred from homology"/>
<dbReference type="InterPro" id="IPR013806">
    <property type="entry name" value="Kringle-like"/>
</dbReference>
<evidence type="ECO:0000256" key="5">
    <source>
        <dbReference type="ARBA" id="ARBA00022692"/>
    </source>
</evidence>
<evidence type="ECO:0000256" key="9">
    <source>
        <dbReference type="ARBA" id="ARBA00023136"/>
    </source>
</evidence>
<keyword evidence="2 14" id="KW-0813">Transport</keyword>
<evidence type="ECO:0000256" key="2">
    <source>
        <dbReference type="ARBA" id="ARBA00022448"/>
    </source>
</evidence>
<dbReference type="PROSITE" id="PS50070">
    <property type="entry name" value="KRINGLE_2"/>
    <property type="match status" value="4"/>
</dbReference>
<dbReference type="PRINTS" id="PR00018">
    <property type="entry name" value="KRINGLE"/>
</dbReference>
<dbReference type="GO" id="GO:0016020">
    <property type="term" value="C:membrane"/>
    <property type="evidence" value="ECO:0007669"/>
    <property type="project" value="UniProtKB-SubCell"/>
</dbReference>
<evidence type="ECO:0000256" key="3">
    <source>
        <dbReference type="ARBA" id="ARBA00022461"/>
    </source>
</evidence>
<evidence type="ECO:0000256" key="6">
    <source>
        <dbReference type="ARBA" id="ARBA00022989"/>
    </source>
</evidence>
<gene>
    <name evidence="17" type="ORF">LSH36_498g01035</name>
</gene>
<dbReference type="AlphaFoldDB" id="A0AAD9J8I0"/>
<evidence type="ECO:0000256" key="14">
    <source>
        <dbReference type="RuleBase" id="RU000679"/>
    </source>
</evidence>
<feature type="domain" description="Kringle" evidence="16">
    <location>
        <begin position="108"/>
        <end position="187"/>
    </location>
</feature>
<evidence type="ECO:0000256" key="10">
    <source>
        <dbReference type="ARBA" id="ARBA00023157"/>
    </source>
</evidence>
<dbReference type="EMBL" id="JAODUP010000498">
    <property type="protein sequence ID" value="KAK2148428.1"/>
    <property type="molecule type" value="Genomic_DNA"/>
</dbReference>
<dbReference type="Proteomes" id="UP001208570">
    <property type="component" value="Unassembled WGS sequence"/>
</dbReference>
<reference evidence="17" key="1">
    <citation type="journal article" date="2023" name="Mol. Biol. Evol.">
        <title>Third-Generation Sequencing Reveals the Adaptive Role of the Epigenome in Three Deep-Sea Polychaetes.</title>
        <authorList>
            <person name="Perez M."/>
            <person name="Aroh O."/>
            <person name="Sun Y."/>
            <person name="Lan Y."/>
            <person name="Juniper S.K."/>
            <person name="Young C.R."/>
            <person name="Angers B."/>
            <person name="Qian P.Y."/>
        </authorList>
    </citation>
    <scope>NUCLEOTIDE SEQUENCE</scope>
    <source>
        <strain evidence="17">P08H-3</strain>
    </source>
</reference>
<sequence>MSSPRVVFSAIVAHTYRLPSVTCRLDCMWDYRGQDYRGSYSYTVSSRTCKRWSSHEGHSFTSQSFPDPSIDEAYNYCRNPDGIREWLWCYTTDPLVEWEFCPIIYCRDCIHSAASYKGHRSFTVSGRPCQHWDKQLPHLHRYKDEDFPDDGITDASNYCRAPDGASVPWCFTLDPDVPKEECAVHSCSDCYTRLFGTDYRGVADTTISGRKCQMWSSQSPHSHSFRLHEYFVNGSYYLAGSYCRNPNQDETHRVMPWCFTTDPAVEWEYCQVPLCASSLESPDCVTDLEYSSNITTNKYGEECTYWASHHGVLPISHNVSGNIKEGKLYDHEGTPLKYRGVIKEGECLQVTNIRLASSDGINCAYDVDVNDQYCNLTNDVKYPTDDSLYQMCVATNGTDDGGCCLDEIQACHSVDACIERLNCSDIEICCEDNCCVLPQECVNATEPTCTPISTGYCNYTSSNADETCQYWDAEKVCCASTNPKVCCNNTICTRNKTTCYEVVNMTGYSFDDPDLLLHDAHYQPKTDTYVGCNFLLIAENGHFPEPLRNERTFNSENYCRNPTYAISGHWCFNTTGAVTSCDIPFCADDKNAGCKSTFPGFEYVGEMNTTLSGYRCQRWDSQTKHSDAANFPDSSLSEASNYCRNPSKGYYAGPWCYVADGPVAWELCNIPFCEEDPPIPHSELLDVPLFDPGYNHSESERITQSPQQADQSEDGYVTKKWLPPRCDYYLYRSITRYNQTLIKTIKNFISSLRNMPHYNVNVHDIPEFVLNKSLLEPIQANLPLRCTDCLESNTETSLTTMLNELIANWIETVPQKLSSTMLSDVETTLQEYNNIPWLRDLSAPVETGTIEAVRARFSEMMKSMKESGTRTQSVIQQMTAALHMTQDILEYSWVMQCNKVIAKLFKEYENYRIELKSLLAEYRPSFIDINARFQHLLQRYRDDEISLEELSKSFDLHGIENNLYGAKINLVRLMDIGHMRLRNIEEEIGQIYYTIMAYIKPEYVNTRSRYWNHIGIKNPDVVLPTLQVIQGIPLPITSYGIETNGDGSVFWEEKTRNLRVLVSQFEHQVTDLNDAVRETKKYFKSYIKGNKVDLEFYRNNFLRVDIFYQDMSDRKVVETKVYEYSNLLSDVGGLMGLLMGASVITIGEVLDLFIYNSCKKCKRDREEKLLTIKN</sequence>
<comment type="caution">
    <text evidence="17">The sequence shown here is derived from an EMBL/GenBank/DDBJ whole genome shotgun (WGS) entry which is preliminary data.</text>
</comment>
<evidence type="ECO:0000256" key="13">
    <source>
        <dbReference type="PROSITE-ProRule" id="PRU00121"/>
    </source>
</evidence>
<dbReference type="SUPFAM" id="SSF57440">
    <property type="entry name" value="Kringle-like"/>
    <property type="match status" value="5"/>
</dbReference>
<dbReference type="InterPro" id="IPR018056">
    <property type="entry name" value="Kringle_CS"/>
</dbReference>
<feature type="domain" description="Kringle" evidence="16">
    <location>
        <begin position="196"/>
        <end position="275"/>
    </location>
</feature>
<evidence type="ECO:0000256" key="4">
    <source>
        <dbReference type="ARBA" id="ARBA00022572"/>
    </source>
</evidence>
<dbReference type="Pfam" id="PF00858">
    <property type="entry name" value="ASC"/>
    <property type="match status" value="1"/>
</dbReference>
<keyword evidence="5 14" id="KW-0812">Transmembrane</keyword>
<keyword evidence="12 14" id="KW-0407">Ion channel</keyword>
<keyword evidence="3 14" id="KW-0894">Sodium channel</keyword>
<evidence type="ECO:0000313" key="18">
    <source>
        <dbReference type="Proteomes" id="UP001208570"/>
    </source>
</evidence>
<dbReference type="SMART" id="SM00130">
    <property type="entry name" value="KR"/>
    <property type="match status" value="4"/>
</dbReference>
<keyword evidence="7" id="KW-0915">Sodium</keyword>
<comment type="similarity">
    <text evidence="14">Belongs to the amiloride-sensitive sodium channel (TC 1.A.6) family.</text>
</comment>
<evidence type="ECO:0000313" key="17">
    <source>
        <dbReference type="EMBL" id="KAK2148428.1"/>
    </source>
</evidence>
<keyword evidence="4 13" id="KW-0420">Kringle</keyword>
<feature type="transmembrane region" description="Helical" evidence="15">
    <location>
        <begin position="1134"/>
        <end position="1155"/>
    </location>
</feature>
<dbReference type="Pfam" id="PF00051">
    <property type="entry name" value="Kringle"/>
    <property type="match status" value="4"/>
</dbReference>
<keyword evidence="18" id="KW-1185">Reference proteome</keyword>
<organism evidence="17 18">
    <name type="scientific">Paralvinella palmiformis</name>
    <dbReference type="NCBI Taxonomy" id="53620"/>
    <lineage>
        <taxon>Eukaryota</taxon>
        <taxon>Metazoa</taxon>
        <taxon>Spiralia</taxon>
        <taxon>Lophotrochozoa</taxon>
        <taxon>Annelida</taxon>
        <taxon>Polychaeta</taxon>
        <taxon>Sedentaria</taxon>
        <taxon>Canalipalpata</taxon>
        <taxon>Terebellida</taxon>
        <taxon>Terebelliformia</taxon>
        <taxon>Alvinellidae</taxon>
        <taxon>Paralvinella</taxon>
    </lineage>
</organism>
<dbReference type="PRINTS" id="PR01078">
    <property type="entry name" value="AMINACHANNEL"/>
</dbReference>
<dbReference type="InterPro" id="IPR000001">
    <property type="entry name" value="Kringle"/>
</dbReference>
<keyword evidence="6 15" id="KW-1133">Transmembrane helix</keyword>
<dbReference type="GO" id="GO:0005272">
    <property type="term" value="F:sodium channel activity"/>
    <property type="evidence" value="ECO:0007669"/>
    <property type="project" value="UniProtKB-KW"/>
</dbReference>
<evidence type="ECO:0000256" key="7">
    <source>
        <dbReference type="ARBA" id="ARBA00023053"/>
    </source>
</evidence>
<dbReference type="CDD" id="cd00108">
    <property type="entry name" value="KR"/>
    <property type="match status" value="4"/>
</dbReference>
<evidence type="ECO:0000256" key="12">
    <source>
        <dbReference type="ARBA" id="ARBA00023303"/>
    </source>
</evidence>
<dbReference type="Gene3D" id="1.10.287.770">
    <property type="entry name" value="YojJ-like"/>
    <property type="match status" value="1"/>
</dbReference>
<dbReference type="InterPro" id="IPR050759">
    <property type="entry name" value="Serine_protease_kringle"/>
</dbReference>
<dbReference type="PANTHER" id="PTHR24261">
    <property type="entry name" value="PLASMINOGEN-RELATED"/>
    <property type="match status" value="1"/>
</dbReference>
<feature type="domain" description="Kringle" evidence="16">
    <location>
        <begin position="32"/>
        <end position="106"/>
    </location>
</feature>
<evidence type="ECO:0000256" key="8">
    <source>
        <dbReference type="ARBA" id="ARBA00023065"/>
    </source>
</evidence>
<feature type="disulfide bond" evidence="13">
    <location>
        <begin position="159"/>
        <end position="182"/>
    </location>
</feature>